<dbReference type="Pfam" id="PF05425">
    <property type="entry name" value="CopD"/>
    <property type="match status" value="1"/>
</dbReference>
<reference evidence="13 14" key="1">
    <citation type="submission" date="2018-07" db="EMBL/GenBank/DDBJ databases">
        <title>Genome sequence of Roseomonas fauriae ATCC 49958.</title>
        <authorList>
            <person name="Sant'Anna F.H."/>
            <person name="Baldani J.I."/>
            <person name="Zilli J.E."/>
            <person name="Reis V.M."/>
            <person name="Hartmann A."/>
            <person name="Cruz L."/>
            <person name="de Souza E.M."/>
            <person name="de Oliveira Pedrosa F."/>
            <person name="Passaglia L.M.P."/>
        </authorList>
    </citation>
    <scope>NUCLEOTIDE SEQUENCE [LARGE SCALE GENOMIC DNA]</scope>
    <source>
        <strain evidence="13 14">ATCC 49958</strain>
    </source>
</reference>
<dbReference type="SUPFAM" id="SSF81296">
    <property type="entry name" value="E set domains"/>
    <property type="match status" value="1"/>
</dbReference>
<evidence type="ECO:0000313" key="13">
    <source>
        <dbReference type="EMBL" id="KAA0686115.1"/>
    </source>
</evidence>
<dbReference type="InterPro" id="IPR014755">
    <property type="entry name" value="Cu-Rt/internalin_Ig-like"/>
</dbReference>
<dbReference type="GO" id="GO:0005507">
    <property type="term" value="F:copper ion binding"/>
    <property type="evidence" value="ECO:0007669"/>
    <property type="project" value="InterPro"/>
</dbReference>
<accession>A0A6L3B4Y8</accession>
<feature type="transmembrane region" description="Helical" evidence="9">
    <location>
        <begin position="316"/>
        <end position="338"/>
    </location>
</feature>
<organism evidence="13 14">
    <name type="scientific">Azospirillum brasilense</name>
    <dbReference type="NCBI Taxonomy" id="192"/>
    <lineage>
        <taxon>Bacteria</taxon>
        <taxon>Pseudomonadati</taxon>
        <taxon>Pseudomonadota</taxon>
        <taxon>Alphaproteobacteria</taxon>
        <taxon>Rhodospirillales</taxon>
        <taxon>Azospirillaceae</taxon>
        <taxon>Azospirillum</taxon>
    </lineage>
</organism>
<dbReference type="AlphaFoldDB" id="A0A6L3B4Y8"/>
<keyword evidence="7" id="KW-0186">Copper</keyword>
<feature type="transmembrane region" description="Helical" evidence="9">
    <location>
        <begin position="273"/>
        <end position="295"/>
    </location>
</feature>
<feature type="transmembrane region" description="Helical" evidence="9">
    <location>
        <begin position="392"/>
        <end position="410"/>
    </location>
</feature>
<comment type="subcellular location">
    <subcellularLocation>
        <location evidence="1">Cell membrane</location>
        <topology evidence="1">Multi-pass membrane protein</topology>
    </subcellularLocation>
</comment>
<keyword evidence="6 9" id="KW-1133">Transmembrane helix</keyword>
<feature type="transmembrane region" description="Helical" evidence="9">
    <location>
        <begin position="222"/>
        <end position="242"/>
    </location>
</feature>
<keyword evidence="8 9" id="KW-0472">Membrane</keyword>
<feature type="transmembrane region" description="Helical" evidence="9">
    <location>
        <begin position="350"/>
        <end position="371"/>
    </location>
</feature>
<feature type="domain" description="Copper resistance protein D" evidence="12">
    <location>
        <begin position="311"/>
        <end position="410"/>
    </location>
</feature>
<dbReference type="InterPro" id="IPR032694">
    <property type="entry name" value="CopC/D"/>
</dbReference>
<feature type="domain" description="CopC" evidence="11">
    <location>
        <begin position="28"/>
        <end position="119"/>
    </location>
</feature>
<evidence type="ECO:0000256" key="2">
    <source>
        <dbReference type="ARBA" id="ARBA00022475"/>
    </source>
</evidence>
<feature type="transmembrane region" description="Helical" evidence="9">
    <location>
        <begin position="186"/>
        <end position="210"/>
    </location>
</feature>
<evidence type="ECO:0000256" key="1">
    <source>
        <dbReference type="ARBA" id="ARBA00004651"/>
    </source>
</evidence>
<evidence type="ECO:0000259" key="12">
    <source>
        <dbReference type="Pfam" id="PF05425"/>
    </source>
</evidence>
<evidence type="ECO:0000256" key="10">
    <source>
        <dbReference type="SAM" id="SignalP"/>
    </source>
</evidence>
<dbReference type="GO" id="GO:0046688">
    <property type="term" value="P:response to copper ion"/>
    <property type="evidence" value="ECO:0007669"/>
    <property type="project" value="InterPro"/>
</dbReference>
<sequence>MNSLSRWAGAILLAALLVGTWSGSARAHAVLLESAPADGQVLPAAPDRVTLRFNEPVQVTALRLIDPSGRAVPLPPEAGGPPDRAAAALPALGRGSHVLSWRLASADGHPLGGSLVFSVGAADAGATDAARATDGVPPGLGIAYGVVRALTYGASLMAAGGALFLVLFAGHAVVDTAALRRSTAAAVALATLSTVVGSVLQSMILTGGFLDVPGLGSALASGVLGSGLLRLGGLAAITVGLLRPRDLLALGVPGAVMVAGSFALTGHTAPHGAAWLSALLVFHLLAAAFWIGAFRPLAAATRHADRGGVARLMTRFSGMAVALVPALVAAGLVMGWHLVGGWAALATTAYGWALLAKVAAVAAMLGLAVLNKMRLAPALERDERAPARLRRSIVGEGVLAAGVFALTAALTSVPPPGSGHGTGVGSEAHEVAPGRMLRMWAGAYELALQVTPGLPGTNAVELRVSSEADGTPKDVVAAMLRIDNPALGIEEISRTMERVSTGRYVLRGPEFAAPGRWRVKIELLVSDFEKRAAGTSVDIGSGQAHPEGR</sequence>
<evidence type="ECO:0000256" key="3">
    <source>
        <dbReference type="ARBA" id="ARBA00022692"/>
    </source>
</evidence>
<dbReference type="EMBL" id="QOKV01000005">
    <property type="protein sequence ID" value="KAA0686115.1"/>
    <property type="molecule type" value="Genomic_DNA"/>
</dbReference>
<dbReference type="RefSeq" id="WP_149164687.1">
    <property type="nucleotide sequence ID" value="NZ_QOKV01000005.1"/>
</dbReference>
<keyword evidence="4" id="KW-0479">Metal-binding</keyword>
<evidence type="ECO:0000259" key="11">
    <source>
        <dbReference type="Pfam" id="PF04234"/>
    </source>
</evidence>
<keyword evidence="3 9" id="KW-0812">Transmembrane</keyword>
<dbReference type="PANTHER" id="PTHR34820">
    <property type="entry name" value="INNER MEMBRANE PROTEIN YEBZ"/>
    <property type="match status" value="1"/>
</dbReference>
<dbReference type="GO" id="GO:0006825">
    <property type="term" value="P:copper ion transport"/>
    <property type="evidence" value="ECO:0007669"/>
    <property type="project" value="InterPro"/>
</dbReference>
<protein>
    <recommendedName>
        <fullName evidence="15">Copper transport protein</fullName>
    </recommendedName>
</protein>
<dbReference type="InterPro" id="IPR014756">
    <property type="entry name" value="Ig_E-set"/>
</dbReference>
<feature type="transmembrane region" description="Helical" evidence="9">
    <location>
        <begin position="152"/>
        <end position="174"/>
    </location>
</feature>
<dbReference type="Pfam" id="PF04234">
    <property type="entry name" value="CopC"/>
    <property type="match status" value="1"/>
</dbReference>
<name>A0A6L3B4Y8_AZOBR</name>
<evidence type="ECO:0000313" key="14">
    <source>
        <dbReference type="Proteomes" id="UP000476837"/>
    </source>
</evidence>
<evidence type="ECO:0000256" key="7">
    <source>
        <dbReference type="ARBA" id="ARBA00023008"/>
    </source>
</evidence>
<comment type="caution">
    <text evidence="13">The sequence shown here is derived from an EMBL/GenBank/DDBJ whole genome shotgun (WGS) entry which is preliminary data.</text>
</comment>
<feature type="signal peptide" evidence="10">
    <location>
        <begin position="1"/>
        <end position="27"/>
    </location>
</feature>
<evidence type="ECO:0000256" key="6">
    <source>
        <dbReference type="ARBA" id="ARBA00022989"/>
    </source>
</evidence>
<evidence type="ECO:0000256" key="8">
    <source>
        <dbReference type="ARBA" id="ARBA00023136"/>
    </source>
</evidence>
<dbReference type="Gene3D" id="2.60.40.1220">
    <property type="match status" value="1"/>
</dbReference>
<evidence type="ECO:0000256" key="5">
    <source>
        <dbReference type="ARBA" id="ARBA00022729"/>
    </source>
</evidence>
<evidence type="ECO:0008006" key="15">
    <source>
        <dbReference type="Google" id="ProtNLM"/>
    </source>
</evidence>
<gene>
    <name evidence="13" type="ORF">DS837_10435</name>
</gene>
<dbReference type="GO" id="GO:0005886">
    <property type="term" value="C:plasma membrane"/>
    <property type="evidence" value="ECO:0007669"/>
    <property type="project" value="UniProtKB-SubCell"/>
</dbReference>
<feature type="chain" id="PRO_5026651524" description="Copper transport protein" evidence="10">
    <location>
        <begin position="28"/>
        <end position="549"/>
    </location>
</feature>
<dbReference type="InterPro" id="IPR007348">
    <property type="entry name" value="CopC_dom"/>
</dbReference>
<proteinExistence type="predicted"/>
<dbReference type="Proteomes" id="UP000476837">
    <property type="component" value="Unassembled WGS sequence"/>
</dbReference>
<feature type="transmembrane region" description="Helical" evidence="9">
    <location>
        <begin position="247"/>
        <end position="267"/>
    </location>
</feature>
<evidence type="ECO:0000256" key="4">
    <source>
        <dbReference type="ARBA" id="ARBA00022723"/>
    </source>
</evidence>
<dbReference type="PANTHER" id="PTHR34820:SF4">
    <property type="entry name" value="INNER MEMBRANE PROTEIN YEBZ"/>
    <property type="match status" value="1"/>
</dbReference>
<dbReference type="InterPro" id="IPR008457">
    <property type="entry name" value="Cu-R_CopD_dom"/>
</dbReference>
<evidence type="ECO:0000256" key="9">
    <source>
        <dbReference type="SAM" id="Phobius"/>
    </source>
</evidence>
<dbReference type="GO" id="GO:0042597">
    <property type="term" value="C:periplasmic space"/>
    <property type="evidence" value="ECO:0007669"/>
    <property type="project" value="InterPro"/>
</dbReference>
<keyword evidence="2" id="KW-1003">Cell membrane</keyword>
<keyword evidence="5 10" id="KW-0732">Signal</keyword>